<dbReference type="GO" id="GO:0005783">
    <property type="term" value="C:endoplasmic reticulum"/>
    <property type="evidence" value="ECO:0007669"/>
    <property type="project" value="UniProtKB-SubCell"/>
</dbReference>
<keyword evidence="6" id="KW-0808">Transferase</keyword>
<comment type="subcellular location">
    <subcellularLocation>
        <location evidence="1">Endoplasmic reticulum</location>
    </subcellularLocation>
</comment>
<accession>A0A8R1DJR4</accession>
<comment type="similarity">
    <text evidence="2">Belongs to the glycosyltransferase 28 family.</text>
</comment>
<evidence type="ECO:0000256" key="4">
    <source>
        <dbReference type="ARBA" id="ARBA00017468"/>
    </source>
</evidence>
<protein>
    <recommendedName>
        <fullName evidence="4">UDP-N-acetylglucosamine transferase subunit ALG13</fullName>
        <ecNumber evidence="3">2.4.1.141</ecNumber>
    </recommendedName>
</protein>
<dbReference type="Gene3D" id="3.40.50.2000">
    <property type="entry name" value="Glycogen Phosphorylase B"/>
    <property type="match status" value="1"/>
</dbReference>
<evidence type="ECO:0000256" key="3">
    <source>
        <dbReference type="ARBA" id="ARBA00012614"/>
    </source>
</evidence>
<keyword evidence="10" id="KW-1185">Reference proteome</keyword>
<dbReference type="AlphaFoldDB" id="A0A8R1DJR4"/>
<dbReference type="PANTHER" id="PTHR12867">
    <property type="entry name" value="GLYCOSYL TRANSFERASE-RELATED"/>
    <property type="match status" value="1"/>
</dbReference>
<evidence type="ECO:0000256" key="7">
    <source>
        <dbReference type="ARBA" id="ARBA00022824"/>
    </source>
</evidence>
<keyword evidence="5" id="KW-0328">Glycosyltransferase</keyword>
<evidence type="ECO:0000256" key="1">
    <source>
        <dbReference type="ARBA" id="ARBA00004240"/>
    </source>
</evidence>
<sequence length="182" mass="20085">MACFVTVGTTLFEDLINQVLSEKCVENLKKVGVKSIKLQIGKGNFEKSTLDRVFGELADKSDQGKANYQGINVEFYRFKPSISGDMSEAFIIIGHAGAGTCLEALALQKPFITVTNDKLMDNHQTELADKLSDDGHLLQCTPMTLADSILNENLFKLRPFKPAAKNLVAEHIRELVGVQKLQ</sequence>
<evidence type="ECO:0000256" key="6">
    <source>
        <dbReference type="ARBA" id="ARBA00022679"/>
    </source>
</evidence>
<dbReference type="InterPro" id="IPR039042">
    <property type="entry name" value="Alg13-like"/>
</dbReference>
<organism evidence="9 10">
    <name type="scientific">Caenorhabditis japonica</name>
    <dbReference type="NCBI Taxonomy" id="281687"/>
    <lineage>
        <taxon>Eukaryota</taxon>
        <taxon>Metazoa</taxon>
        <taxon>Ecdysozoa</taxon>
        <taxon>Nematoda</taxon>
        <taxon>Chromadorea</taxon>
        <taxon>Rhabditida</taxon>
        <taxon>Rhabditina</taxon>
        <taxon>Rhabditomorpha</taxon>
        <taxon>Rhabditoidea</taxon>
        <taxon>Rhabditidae</taxon>
        <taxon>Peloderinae</taxon>
        <taxon>Caenorhabditis</taxon>
    </lineage>
</organism>
<dbReference type="EC" id="2.4.1.141" evidence="3"/>
<evidence type="ECO:0000256" key="5">
    <source>
        <dbReference type="ARBA" id="ARBA00022676"/>
    </source>
</evidence>
<evidence type="ECO:0000259" key="8">
    <source>
        <dbReference type="Pfam" id="PF04101"/>
    </source>
</evidence>
<dbReference type="GO" id="GO:0004577">
    <property type="term" value="F:N-acetylglucosaminyldiphosphodolichol N-acetylglucosaminyltransferase activity"/>
    <property type="evidence" value="ECO:0007669"/>
    <property type="project" value="UniProtKB-EC"/>
</dbReference>
<proteinExistence type="inferred from homology"/>
<evidence type="ECO:0000313" key="9">
    <source>
        <dbReference type="EnsemblMetazoa" id="CJA04022.1"/>
    </source>
</evidence>
<dbReference type="SUPFAM" id="SSF53756">
    <property type="entry name" value="UDP-Glycosyltransferase/glycogen phosphorylase"/>
    <property type="match status" value="1"/>
</dbReference>
<dbReference type="Pfam" id="PF04101">
    <property type="entry name" value="Glyco_tran_28_C"/>
    <property type="match status" value="1"/>
</dbReference>
<evidence type="ECO:0000256" key="2">
    <source>
        <dbReference type="ARBA" id="ARBA00006962"/>
    </source>
</evidence>
<dbReference type="GO" id="GO:0006488">
    <property type="term" value="P:dolichol-linked oligosaccharide biosynthetic process"/>
    <property type="evidence" value="ECO:0007669"/>
    <property type="project" value="InterPro"/>
</dbReference>
<reference evidence="9" key="2">
    <citation type="submission" date="2022-06" db="UniProtKB">
        <authorList>
            <consortium name="EnsemblMetazoa"/>
        </authorList>
    </citation>
    <scope>IDENTIFICATION</scope>
    <source>
        <strain evidence="9">DF5081</strain>
    </source>
</reference>
<dbReference type="InterPro" id="IPR007235">
    <property type="entry name" value="Glyco_trans_28_C"/>
</dbReference>
<name>A0A8R1DJR4_CAEJA</name>
<keyword evidence="7" id="KW-0256">Endoplasmic reticulum</keyword>
<dbReference type="EnsemblMetazoa" id="CJA04022.1">
    <property type="protein sequence ID" value="CJA04022.1"/>
    <property type="gene ID" value="WBGene00123226"/>
</dbReference>
<evidence type="ECO:0000313" key="10">
    <source>
        <dbReference type="Proteomes" id="UP000005237"/>
    </source>
</evidence>
<reference evidence="10" key="1">
    <citation type="submission" date="2010-08" db="EMBL/GenBank/DDBJ databases">
        <authorList>
            <consortium name="Caenorhabditis japonica Sequencing Consortium"/>
            <person name="Wilson R.K."/>
        </authorList>
    </citation>
    <scope>NUCLEOTIDE SEQUENCE [LARGE SCALE GENOMIC DNA]</scope>
    <source>
        <strain evidence="10">DF5081</strain>
    </source>
</reference>
<dbReference type="Proteomes" id="UP000005237">
    <property type="component" value="Unassembled WGS sequence"/>
</dbReference>
<feature type="domain" description="Glycosyl transferase family 28 C-terminal" evidence="8">
    <location>
        <begin position="3"/>
        <end position="166"/>
    </location>
</feature>
<dbReference type="PANTHER" id="PTHR12867:SF6">
    <property type="entry name" value="N-ACETYLGLUCOSAMINYLDIPHOSPHODOLICHOL N-ACETYLGLUCOSAMINYLTRANSFERASE"/>
    <property type="match status" value="1"/>
</dbReference>